<dbReference type="Pfam" id="PF22707">
    <property type="entry name" value="S1CSD-TOTE-2"/>
    <property type="match status" value="1"/>
</dbReference>
<sequence length="650" mass="73900">MASINHGGDTLNNSASFTSKDVFAKRKAGDLDEAYQIGFKLVQSLPNDEWNVKALGWCLIDLVKRESQANNFEAVNVYLTQLNNLSFDPSDKIINDQIAFVNNLSNPANKELQKAKKASKDGQHQLAINIYRQVLHEQPDNQEIMTSIGWELYRLAKLQFNSENLNVFAVKKLLNDYLKLNCEKPSLLHSLALGVADKLTKENNFSLVGFIKVWGIENLRDEDFEGYHDINTGNVYPSLAAKVIQHASKQAIEQSELDLLSKMLPLIDKVLETSEEKIWLELNKARALNLLGDYQSSFELAVKVAKQKIGDYWVWELLGDIQINLDINKAFNCYCRALSSNPEEKFIANLRLKLARLLTEKGDFSAAKYEVNSIVESRNKEGWAIPEKVNEFLNQSWFDDVVATKNNDDLYKKFASQAEEVLFQNLPWIKANLGGAFSLPDKPNKKRRKIYLYNPASQVPTEITLPERRFPFNKFSEGTPIQFKGELDPTTNHFTAFQFEDRHGSHWDVFSLVVGVVDNVNEDKKLIHVIFDRDVDTVIPFSRLPQKYEVGDSISVKLSKSKTKYGIKYYSVEISSTSETPSLKILKPFSEAVRVSNGLGFTDTDVFIDRNLVDKFNIQDGLIVRGKAILNFNKKRSTWGWKALTIDGVD</sequence>
<dbReference type="InterPro" id="IPR054427">
    <property type="entry name" value="S1CSD-TOTE-2"/>
</dbReference>
<evidence type="ECO:0000259" key="2">
    <source>
        <dbReference type="Pfam" id="PF22708"/>
    </source>
</evidence>
<gene>
    <name evidence="3" type="ORF">FFU37_08550</name>
</gene>
<name>A0A4P9J0X1_9GAMM</name>
<dbReference type="GeneID" id="88775693"/>
<dbReference type="Proteomes" id="UP000310065">
    <property type="component" value="Chromosome L1"/>
</dbReference>
<dbReference type="KEGG" id="pdv:FFU37_08550"/>
<dbReference type="Pfam" id="PF22708">
    <property type="entry name" value="S1CSD-TOTE-1"/>
    <property type="match status" value="1"/>
</dbReference>
<evidence type="ECO:0000313" key="4">
    <source>
        <dbReference type="Proteomes" id="UP000310065"/>
    </source>
</evidence>
<protein>
    <submittedName>
        <fullName evidence="3">Tetratricopeptide repeat protein</fullName>
    </submittedName>
</protein>
<dbReference type="EMBL" id="CP040558">
    <property type="protein sequence ID" value="QCU74510.1"/>
    <property type="molecule type" value="Genomic_DNA"/>
</dbReference>
<accession>A0A4P9J0X1</accession>
<dbReference type="InterPro" id="IPR054426">
    <property type="entry name" value="S1CSD-TOTE-1"/>
</dbReference>
<dbReference type="Pfam" id="PF22860">
    <property type="entry name" value="DUF7017"/>
    <property type="match status" value="1"/>
</dbReference>
<evidence type="ECO:0000313" key="3">
    <source>
        <dbReference type="EMBL" id="QCU74510.1"/>
    </source>
</evidence>
<organism evidence="3 4">
    <name type="scientific">Pseudoalteromonas distincta</name>
    <dbReference type="NCBI Taxonomy" id="77608"/>
    <lineage>
        <taxon>Bacteria</taxon>
        <taxon>Pseudomonadati</taxon>
        <taxon>Pseudomonadota</taxon>
        <taxon>Gammaproteobacteria</taxon>
        <taxon>Alteromonadales</taxon>
        <taxon>Pseudoalteromonadaceae</taxon>
        <taxon>Pseudoalteromonas</taxon>
    </lineage>
</organism>
<evidence type="ECO:0000259" key="1">
    <source>
        <dbReference type="Pfam" id="PF22707"/>
    </source>
</evidence>
<dbReference type="AlphaFoldDB" id="A0A4P9J0X1"/>
<reference evidence="3 4" key="1">
    <citation type="submission" date="2019-05" db="EMBL/GenBank/DDBJ databases">
        <title>Complete genome sequence of Pseudoalteromonas sp. 16-SW-7(T) isolated from the Okhotsk Sea, Russia.</title>
        <authorList>
            <person name="Nguyen T.H."/>
            <person name="Nedashkovskaya O.I."/>
            <person name="Kim S.-G."/>
        </authorList>
    </citation>
    <scope>NUCLEOTIDE SEQUENCE [LARGE SCALE GENOMIC DNA]</scope>
    <source>
        <strain evidence="3 4">16-SW-7</strain>
    </source>
</reference>
<feature type="domain" description="TOTE conflict systems S1/CSD-like" evidence="2">
    <location>
        <begin position="507"/>
        <end position="568"/>
    </location>
</feature>
<proteinExistence type="predicted"/>
<dbReference type="InterPro" id="IPR011990">
    <property type="entry name" value="TPR-like_helical_dom_sf"/>
</dbReference>
<feature type="domain" description="TOTE conflict systems S1/CSD-like" evidence="1">
    <location>
        <begin position="587"/>
        <end position="646"/>
    </location>
</feature>
<dbReference type="SUPFAM" id="SSF48452">
    <property type="entry name" value="TPR-like"/>
    <property type="match status" value="1"/>
</dbReference>
<dbReference type="InterPro" id="IPR054283">
    <property type="entry name" value="DUF7017"/>
</dbReference>
<dbReference type="RefSeq" id="WP_138489274.1">
    <property type="nucleotide sequence ID" value="NZ_CP040558.1"/>
</dbReference>
<dbReference type="Gene3D" id="1.25.40.10">
    <property type="entry name" value="Tetratricopeptide repeat domain"/>
    <property type="match status" value="2"/>
</dbReference>